<dbReference type="InterPro" id="IPR011010">
    <property type="entry name" value="DNA_brk_join_enz"/>
</dbReference>
<evidence type="ECO:0000256" key="1">
    <source>
        <dbReference type="ARBA" id="ARBA00023172"/>
    </source>
</evidence>
<gene>
    <name evidence="3" type="ORF">KDM92_01040</name>
</gene>
<keyword evidence="4" id="KW-1185">Reference proteome</keyword>
<dbReference type="RefSeq" id="WP_212682610.1">
    <property type="nucleotide sequence ID" value="NZ_JAGSPM010000001.1"/>
</dbReference>
<dbReference type="Gene3D" id="1.10.443.10">
    <property type="entry name" value="Intergrase catalytic core"/>
    <property type="match status" value="1"/>
</dbReference>
<evidence type="ECO:0000313" key="3">
    <source>
        <dbReference type="EMBL" id="MBR7745150.1"/>
    </source>
</evidence>
<name>A0A941DBF2_9BURK</name>
<dbReference type="CDD" id="cd00397">
    <property type="entry name" value="DNA_BRE_C"/>
    <property type="match status" value="1"/>
</dbReference>
<dbReference type="GO" id="GO:0003677">
    <property type="term" value="F:DNA binding"/>
    <property type="evidence" value="ECO:0007669"/>
    <property type="project" value="InterPro"/>
</dbReference>
<dbReference type="GO" id="GO:0015074">
    <property type="term" value="P:DNA integration"/>
    <property type="evidence" value="ECO:0007669"/>
    <property type="project" value="InterPro"/>
</dbReference>
<dbReference type="GO" id="GO:0006310">
    <property type="term" value="P:DNA recombination"/>
    <property type="evidence" value="ECO:0007669"/>
    <property type="project" value="UniProtKB-KW"/>
</dbReference>
<organism evidence="3 4">
    <name type="scientific">Undibacterium baiyunense</name>
    <dbReference type="NCBI Taxonomy" id="2828731"/>
    <lineage>
        <taxon>Bacteria</taxon>
        <taxon>Pseudomonadati</taxon>
        <taxon>Pseudomonadota</taxon>
        <taxon>Betaproteobacteria</taxon>
        <taxon>Burkholderiales</taxon>
        <taxon>Oxalobacteraceae</taxon>
        <taxon>Undibacterium</taxon>
    </lineage>
</organism>
<evidence type="ECO:0000313" key="4">
    <source>
        <dbReference type="Proteomes" id="UP000680158"/>
    </source>
</evidence>
<dbReference type="InterPro" id="IPR002104">
    <property type="entry name" value="Integrase_catalytic"/>
</dbReference>
<dbReference type="InterPro" id="IPR013762">
    <property type="entry name" value="Integrase-like_cat_sf"/>
</dbReference>
<accession>A0A941DBF2</accession>
<dbReference type="AlphaFoldDB" id="A0A941DBF2"/>
<reference evidence="3 4" key="1">
    <citation type="submission" date="2021-04" db="EMBL/GenBank/DDBJ databases">
        <title>novel species isolated from subtropical streams in China.</title>
        <authorList>
            <person name="Lu H."/>
        </authorList>
    </citation>
    <scope>NUCLEOTIDE SEQUENCE [LARGE SCALE GENOMIC DNA]</scope>
    <source>
        <strain evidence="3 4">BYS107W</strain>
    </source>
</reference>
<sequence>MDYHTEARSCSSDQDALVQLCHILPPLPSALRYYDEFDDTIRSIRNPDSEKVISLIAHGTTSYIDFSERRLEAATIFKHVLAFMLINELSPSSIVNYFSKLHQLCDTDVLNIAESSPTTIGKIWTILRARNLTQGAYVLAKHILSLLCEYRWNGWSNDYRIFLKTALPLPHSDKYAAVRSGDVFLSADEEALIVRHLDNMVESLQASNCITNAELIDAGMLLCAYQFAMRPVQIGILGMRNVRIWYDEISATPTVHLTFHAAKQRGNKSRIPLPRRVKREWAPIFININARLIADGKAENEKFFQVKSSNEVSSRISGLVRRIIKSDDLGTATDLRHTAAQRLVDAGANHEELADFMGHAQTNTGLVYYTTSASHAERVNKALGASEIYRRVAKFAHDRFISNEELSTLKSDQQIGAVPHGIPIAGIGGCQSGQSACPYNPITSCYGCRKFMPVADKGLHESVLADMRKIVLFFESSSRGDMKSPAYMQLQRTIAEIQAIIEELEENKR</sequence>
<dbReference type="Proteomes" id="UP000680158">
    <property type="component" value="Unassembled WGS sequence"/>
</dbReference>
<dbReference type="Pfam" id="PF00589">
    <property type="entry name" value="Phage_integrase"/>
    <property type="match status" value="1"/>
</dbReference>
<keyword evidence="1" id="KW-0233">DNA recombination</keyword>
<dbReference type="PROSITE" id="PS51898">
    <property type="entry name" value="TYR_RECOMBINASE"/>
    <property type="match status" value="1"/>
</dbReference>
<protein>
    <submittedName>
        <fullName evidence="3">Site-specific integrase</fullName>
    </submittedName>
</protein>
<evidence type="ECO:0000259" key="2">
    <source>
        <dbReference type="PROSITE" id="PS51898"/>
    </source>
</evidence>
<dbReference type="EMBL" id="JAGSPM010000001">
    <property type="protein sequence ID" value="MBR7745150.1"/>
    <property type="molecule type" value="Genomic_DNA"/>
</dbReference>
<proteinExistence type="predicted"/>
<comment type="caution">
    <text evidence="3">The sequence shown here is derived from an EMBL/GenBank/DDBJ whole genome shotgun (WGS) entry which is preliminary data.</text>
</comment>
<dbReference type="SUPFAM" id="SSF56349">
    <property type="entry name" value="DNA breaking-rejoining enzymes"/>
    <property type="match status" value="1"/>
</dbReference>
<feature type="domain" description="Tyr recombinase" evidence="2">
    <location>
        <begin position="180"/>
        <end position="384"/>
    </location>
</feature>